<dbReference type="Pfam" id="PF25467">
    <property type="entry name" value="NOL9_C"/>
    <property type="match status" value="1"/>
</dbReference>
<dbReference type="PANTHER" id="PTHR31448">
    <property type="entry name" value="MYOSIN-BINDING PROTEIN 2"/>
    <property type="match status" value="1"/>
</dbReference>
<dbReference type="FunFam" id="3.40.50.300:FF:001377">
    <property type="entry name" value="Nucleolar protein 9"/>
    <property type="match status" value="1"/>
</dbReference>
<evidence type="ECO:0000256" key="7">
    <source>
        <dbReference type="SAM" id="Phobius"/>
    </source>
</evidence>
<dbReference type="Pfam" id="PF04576">
    <property type="entry name" value="Zein-binding"/>
    <property type="match status" value="1"/>
</dbReference>
<comment type="caution">
    <text evidence="9">The sequence shown here is derived from an EMBL/GenBank/DDBJ whole genome shotgun (WGS) entry which is preliminary data.</text>
</comment>
<dbReference type="PANTHER" id="PTHR31448:SF9">
    <property type="entry name" value="MYOSIN-BINDING PROTEIN 6-RELATED"/>
    <property type="match status" value="1"/>
</dbReference>
<protein>
    <recommendedName>
        <fullName evidence="8">GTD-binding domain-containing protein</fullName>
    </recommendedName>
</protein>
<dbReference type="Proteomes" id="UP001634393">
    <property type="component" value="Unassembled WGS sequence"/>
</dbReference>
<keyword evidence="4 7" id="KW-0472">Membrane</keyword>
<evidence type="ECO:0000256" key="1">
    <source>
        <dbReference type="ARBA" id="ARBA00004167"/>
    </source>
</evidence>
<dbReference type="AlphaFoldDB" id="A0ABD3TFJ3"/>
<dbReference type="InterPro" id="IPR027417">
    <property type="entry name" value="P-loop_NTPase"/>
</dbReference>
<sequence length="971" mass="109519">MAAAAESEIESPSPKIFIPEEWSNAADAIACNSSSPPITFVCGPKNSGKTTFSRHLLNVLLRRFKRVAYLDTDVGQTEFTPPGLLSLTVIDKITPDLTIPCLKTPERCLFFGDISSKRDPTTYLTYISSLYGYYLKEYCMSEKTEIPLVINTPGWVKGIGYDILVNMLKCMSPTHVVKIRISAESKNLPPGAFWLNKGNSDNVTVIEINAALQDYLMRSILVQKNARHLRDLRVMAYFRQCFPSELPISTIKELARALASLPPYEISISSIKIKHLHCQVPITETFYSLNASIIGLAVSSVSEELPQCVGLGIVRGIDTFRGVLYVITPVPQQMLDGVDLLLQGFIEIPTSLLQQKLGKFPHFLIYALLEWLMIILLFIDGFLAFVSNEFAKFFELQTPCLLCTRIDHVLVHRDSNFYYNDSICEDHKKDISSLAYCHVHKKLSDIRNMCEGCLLSFATEKDSDCDKYKSFVGILHKDVDGFVEDDRKLLMKPLKKDDIIEFSDEMSGIPKCSCCGEAMKLRSNAKYKRNLSMNAPTPSPRASFLSSKFEESRNVELPHIRYTELKFMSDTESEIPEDELAPNGDNQGKEDVKAATMPLLPDSDDINEDACRTPSFARGNRFFGIPLSDSAQASPRWGNRGNRKQSIDKVDFAFDPNDVTSLNEGDGDILSRLKRQVRLDRKSMMALYLELDEERSASAVAANNAMAMITRLQAEKAAVQMEALQYQRMMEEQAEYDQEALQVMKDMLLKREEDMKGLESDLETYREKYGLIKKVGSEICEADADDDYQDIKSQSYSSDCGSLNGGDQSENERPYERSMEYGGGNLEESYLDFDGERSFLLGLLTDLEKKIHDDKGSNSLEFSGTIKHEEESKGKISRFLTEFEHFCVVINFNLFFLTLFFLVGNENKATLTREVSLIRDRLRAVEADSGFLKHAAMTLHRGGEGTKLLTEIAQHLRILRRIKSPTDDTDA</sequence>
<keyword evidence="2 7" id="KW-0812">Transmembrane</keyword>
<evidence type="ECO:0000256" key="3">
    <source>
        <dbReference type="ARBA" id="ARBA00022989"/>
    </source>
</evidence>
<evidence type="ECO:0000256" key="5">
    <source>
        <dbReference type="SAM" id="Coils"/>
    </source>
</evidence>
<organism evidence="9 10">
    <name type="scientific">Penstemon smallii</name>
    <dbReference type="NCBI Taxonomy" id="265156"/>
    <lineage>
        <taxon>Eukaryota</taxon>
        <taxon>Viridiplantae</taxon>
        <taxon>Streptophyta</taxon>
        <taxon>Embryophyta</taxon>
        <taxon>Tracheophyta</taxon>
        <taxon>Spermatophyta</taxon>
        <taxon>Magnoliopsida</taxon>
        <taxon>eudicotyledons</taxon>
        <taxon>Gunneridae</taxon>
        <taxon>Pentapetalae</taxon>
        <taxon>asterids</taxon>
        <taxon>lamiids</taxon>
        <taxon>Lamiales</taxon>
        <taxon>Plantaginaceae</taxon>
        <taxon>Cheloneae</taxon>
        <taxon>Penstemon</taxon>
    </lineage>
</organism>
<evidence type="ECO:0000256" key="2">
    <source>
        <dbReference type="ARBA" id="ARBA00022692"/>
    </source>
</evidence>
<dbReference type="CDD" id="cd01983">
    <property type="entry name" value="SIMIBI"/>
    <property type="match status" value="1"/>
</dbReference>
<gene>
    <name evidence="9" type="ORF">ACJIZ3_009874</name>
</gene>
<keyword evidence="5" id="KW-0175">Coiled coil</keyword>
<evidence type="ECO:0000256" key="4">
    <source>
        <dbReference type="ARBA" id="ARBA00023136"/>
    </source>
</evidence>
<feature type="compositionally biased region" description="Polar residues" evidence="6">
    <location>
        <begin position="795"/>
        <end position="808"/>
    </location>
</feature>
<evidence type="ECO:0000259" key="8">
    <source>
        <dbReference type="PROSITE" id="PS51775"/>
    </source>
</evidence>
<name>A0ABD3TFJ3_9LAMI</name>
<dbReference type="GO" id="GO:0016020">
    <property type="term" value="C:membrane"/>
    <property type="evidence" value="ECO:0007669"/>
    <property type="project" value="UniProtKB-SubCell"/>
</dbReference>
<dbReference type="PROSITE" id="PS51775">
    <property type="entry name" value="GTD_BINDING"/>
    <property type="match status" value="1"/>
</dbReference>
<dbReference type="Gene3D" id="3.40.50.300">
    <property type="entry name" value="P-loop containing nucleotide triphosphate hydrolases"/>
    <property type="match status" value="1"/>
</dbReference>
<dbReference type="EMBL" id="JBJXBP010000004">
    <property type="protein sequence ID" value="KAL3835138.1"/>
    <property type="molecule type" value="Genomic_DNA"/>
</dbReference>
<feature type="region of interest" description="Disordered" evidence="6">
    <location>
        <begin position="795"/>
        <end position="817"/>
    </location>
</feature>
<dbReference type="InterPro" id="IPR007656">
    <property type="entry name" value="GTD-bd"/>
</dbReference>
<keyword evidence="10" id="KW-1185">Reference proteome</keyword>
<evidence type="ECO:0000313" key="9">
    <source>
        <dbReference type="EMBL" id="KAL3835138.1"/>
    </source>
</evidence>
<accession>A0ABD3TFJ3</accession>
<evidence type="ECO:0000256" key="6">
    <source>
        <dbReference type="SAM" id="MobiDB-lite"/>
    </source>
</evidence>
<dbReference type="InterPro" id="IPR039306">
    <property type="entry name" value="MYOB"/>
</dbReference>
<comment type="subcellular location">
    <subcellularLocation>
        <location evidence="1">Membrane</location>
        <topology evidence="1">Single-pass membrane protein</topology>
    </subcellularLocation>
</comment>
<reference evidence="9 10" key="1">
    <citation type="submission" date="2024-12" db="EMBL/GenBank/DDBJ databases">
        <title>The unique morphological basis and parallel evolutionary history of personate flowers in Penstemon.</title>
        <authorList>
            <person name="Depatie T.H."/>
            <person name="Wessinger C.A."/>
        </authorList>
    </citation>
    <scope>NUCLEOTIDE SEQUENCE [LARGE SCALE GENOMIC DNA]</scope>
    <source>
        <strain evidence="9">WTNN_2</strain>
        <tissue evidence="9">Leaf</tissue>
    </source>
</reference>
<keyword evidence="3 7" id="KW-1133">Transmembrane helix</keyword>
<dbReference type="Pfam" id="PF16575">
    <property type="entry name" value="CLP1_P"/>
    <property type="match status" value="1"/>
</dbReference>
<feature type="transmembrane region" description="Helical" evidence="7">
    <location>
        <begin position="363"/>
        <end position="386"/>
    </location>
</feature>
<dbReference type="SUPFAM" id="SSF52540">
    <property type="entry name" value="P-loop containing nucleoside triphosphate hydrolases"/>
    <property type="match status" value="1"/>
</dbReference>
<evidence type="ECO:0000313" key="10">
    <source>
        <dbReference type="Proteomes" id="UP001634393"/>
    </source>
</evidence>
<dbReference type="InterPro" id="IPR057570">
    <property type="entry name" value="NOL9_C"/>
</dbReference>
<feature type="transmembrane region" description="Helical" evidence="7">
    <location>
        <begin position="883"/>
        <end position="903"/>
    </location>
</feature>
<proteinExistence type="predicted"/>
<dbReference type="GO" id="GO:0080115">
    <property type="term" value="F:myosin XI tail binding"/>
    <property type="evidence" value="ECO:0007669"/>
    <property type="project" value="UniProtKB-ARBA"/>
</dbReference>
<feature type="domain" description="GTD-binding" evidence="8">
    <location>
        <begin position="668"/>
        <end position="766"/>
    </location>
</feature>
<dbReference type="InterPro" id="IPR032319">
    <property type="entry name" value="CLP1_P"/>
</dbReference>
<feature type="coiled-coil region" evidence="5">
    <location>
        <begin position="702"/>
        <end position="768"/>
    </location>
</feature>